<dbReference type="Proteomes" id="UP000018851">
    <property type="component" value="Chromosome"/>
</dbReference>
<dbReference type="HOGENOM" id="CLU_990100_0_0_5"/>
<name>W0ABG1_9SPHN</name>
<dbReference type="AlphaFoldDB" id="W0ABG1"/>
<protein>
    <recommendedName>
        <fullName evidence="1">Nudix hydrolase domain-containing protein</fullName>
    </recommendedName>
</protein>
<dbReference type="InterPro" id="IPR015797">
    <property type="entry name" value="NUDIX_hydrolase-like_dom_sf"/>
</dbReference>
<evidence type="ECO:0000313" key="3">
    <source>
        <dbReference type="Proteomes" id="UP000018851"/>
    </source>
</evidence>
<evidence type="ECO:0000259" key="1">
    <source>
        <dbReference type="PROSITE" id="PS51462"/>
    </source>
</evidence>
<dbReference type="PROSITE" id="PS51462">
    <property type="entry name" value="NUDIX"/>
    <property type="match status" value="1"/>
</dbReference>
<gene>
    <name evidence="2" type="ORF">NX02_10625</name>
</gene>
<reference evidence="2 3" key="1">
    <citation type="submission" date="2013-07" db="EMBL/GenBank/DDBJ databases">
        <title>Completed genome of Sphingomonas sanxanigenens NX02.</title>
        <authorList>
            <person name="Ma T."/>
            <person name="Huang H."/>
            <person name="Wu M."/>
            <person name="Li X."/>
            <person name="Li G."/>
        </authorList>
    </citation>
    <scope>NUCLEOTIDE SEQUENCE [LARGE SCALE GENOMIC DNA]</scope>
    <source>
        <strain evidence="2 3">NX02</strain>
    </source>
</reference>
<dbReference type="GO" id="GO:0003824">
    <property type="term" value="F:catalytic activity"/>
    <property type="evidence" value="ECO:0007669"/>
    <property type="project" value="UniProtKB-ARBA"/>
</dbReference>
<dbReference type="SUPFAM" id="SSF55811">
    <property type="entry name" value="Nudix"/>
    <property type="match status" value="1"/>
</dbReference>
<sequence length="281" mass="30254">MIDIFARVRTVPGSRLLDGGLQVPTVLPELVDRSRAERDARLFALNGLADRPDLEERLAAARADGAVGDPVILLSEPPRSLGAVTTGIVTDIHALRLIRATAERPPALLAAMLFAVDRERRRITIHRRSDDDRIAPGCLPAIGGAHDPYGDQLSLHRTAAREALEESGDALALDTTGCLALLMNETAYNTNVWITCFVGARADSAISIPPTPEGQINWYDFDELPALLARPIDDWVPSGRQALLAWLIAGMPVGPLDAGVTALAGQERDDLRERCLAAAQV</sequence>
<organism evidence="2 3">
    <name type="scientific">Sphingomonas sanxanigenens DSM 19645 = NX02</name>
    <dbReference type="NCBI Taxonomy" id="1123269"/>
    <lineage>
        <taxon>Bacteria</taxon>
        <taxon>Pseudomonadati</taxon>
        <taxon>Pseudomonadota</taxon>
        <taxon>Alphaproteobacteria</taxon>
        <taxon>Sphingomonadales</taxon>
        <taxon>Sphingomonadaceae</taxon>
        <taxon>Sphingomonas</taxon>
    </lineage>
</organism>
<proteinExistence type="predicted"/>
<keyword evidence="3" id="KW-1185">Reference proteome</keyword>
<dbReference type="EMBL" id="CP006644">
    <property type="protein sequence ID" value="AHE53842.1"/>
    <property type="molecule type" value="Genomic_DNA"/>
</dbReference>
<dbReference type="Pfam" id="PF00293">
    <property type="entry name" value="NUDIX"/>
    <property type="match status" value="1"/>
</dbReference>
<dbReference type="InterPro" id="IPR000086">
    <property type="entry name" value="NUDIX_hydrolase_dom"/>
</dbReference>
<dbReference type="STRING" id="1123269.NX02_10625"/>
<feature type="domain" description="Nudix hydrolase" evidence="1">
    <location>
        <begin position="106"/>
        <end position="249"/>
    </location>
</feature>
<accession>W0ABG1</accession>
<dbReference type="RefSeq" id="WP_025292069.1">
    <property type="nucleotide sequence ID" value="NZ_CP006644.1"/>
</dbReference>
<dbReference type="PATRIC" id="fig|1123269.5.peg.2061"/>
<evidence type="ECO:0000313" key="2">
    <source>
        <dbReference type="EMBL" id="AHE53842.1"/>
    </source>
</evidence>
<dbReference type="Gene3D" id="3.90.79.10">
    <property type="entry name" value="Nucleoside Triphosphate Pyrophosphohydrolase"/>
    <property type="match status" value="1"/>
</dbReference>
<dbReference type="KEGG" id="ssan:NX02_10625"/>